<evidence type="ECO:0000256" key="1">
    <source>
        <dbReference type="SAM" id="Phobius"/>
    </source>
</evidence>
<feature type="transmembrane region" description="Helical" evidence="1">
    <location>
        <begin position="77"/>
        <end position="99"/>
    </location>
</feature>
<name>A0A4R5K897_9MICC</name>
<dbReference type="EMBL" id="SMRU01000060">
    <property type="protein sequence ID" value="TDF86738.1"/>
    <property type="molecule type" value="Genomic_DNA"/>
</dbReference>
<evidence type="ECO:0000313" key="3">
    <source>
        <dbReference type="Proteomes" id="UP000295511"/>
    </source>
</evidence>
<protein>
    <submittedName>
        <fullName evidence="2">Uncharacterized protein</fullName>
    </submittedName>
</protein>
<dbReference type="AlphaFoldDB" id="A0A4R5K897"/>
<proteinExistence type="predicted"/>
<sequence>MSATPDARQRLSTRIDDKQRTLRAYLARERPRRNRLSTVSIIGSGLAAVLTAGPAAGGTGFSHAVAGIFSLGDDSTVWRLLCLLAVIFSVAAALATNFATSRAVADRVSAAETCSAQLEGLAVSLDIGHINLDEAVKLYEQYTARVSFVDGGASH</sequence>
<dbReference type="OrthoDB" id="4947478at2"/>
<keyword evidence="1" id="KW-0472">Membrane</keyword>
<gene>
    <name evidence="2" type="ORF">E1809_25530</name>
</gene>
<evidence type="ECO:0000313" key="2">
    <source>
        <dbReference type="EMBL" id="TDF86738.1"/>
    </source>
</evidence>
<feature type="transmembrane region" description="Helical" evidence="1">
    <location>
        <begin position="36"/>
        <end position="57"/>
    </location>
</feature>
<keyword evidence="3" id="KW-1185">Reference proteome</keyword>
<accession>A0A4R5K897</accession>
<dbReference type="RefSeq" id="WP_133207044.1">
    <property type="nucleotide sequence ID" value="NZ_SMRU01000060.1"/>
</dbReference>
<keyword evidence="1" id="KW-1133">Transmembrane helix</keyword>
<keyword evidence="1" id="KW-0812">Transmembrane</keyword>
<reference evidence="2 3" key="1">
    <citation type="submission" date="2019-03" db="EMBL/GenBank/DDBJ databases">
        <title>Whole genome sequence of Arthrobacter sp JH1-1.</title>
        <authorList>
            <person name="Trinh H.N."/>
        </authorList>
    </citation>
    <scope>NUCLEOTIDE SEQUENCE [LARGE SCALE GENOMIC DNA]</scope>
    <source>
        <strain evidence="2 3">JH1-1</strain>
    </source>
</reference>
<comment type="caution">
    <text evidence="2">The sequence shown here is derived from an EMBL/GenBank/DDBJ whole genome shotgun (WGS) entry which is preliminary data.</text>
</comment>
<dbReference type="Proteomes" id="UP000295511">
    <property type="component" value="Unassembled WGS sequence"/>
</dbReference>
<organism evidence="2 3">
    <name type="scientific">Arthrobacter terricola</name>
    <dbReference type="NCBI Taxonomy" id="2547396"/>
    <lineage>
        <taxon>Bacteria</taxon>
        <taxon>Bacillati</taxon>
        <taxon>Actinomycetota</taxon>
        <taxon>Actinomycetes</taxon>
        <taxon>Micrococcales</taxon>
        <taxon>Micrococcaceae</taxon>
        <taxon>Arthrobacter</taxon>
    </lineage>
</organism>